<feature type="transmembrane region" description="Helical" evidence="1">
    <location>
        <begin position="133"/>
        <end position="154"/>
    </location>
</feature>
<comment type="caution">
    <text evidence="2">The sequence shown here is derived from an EMBL/GenBank/DDBJ whole genome shotgun (WGS) entry which is preliminary data.</text>
</comment>
<dbReference type="Gene3D" id="1.20.1070.10">
    <property type="entry name" value="Rhodopsin 7-helix transmembrane proteins"/>
    <property type="match status" value="1"/>
</dbReference>
<dbReference type="PANTHER" id="PTHR22943:SF248">
    <property type="entry name" value="SEVEN TM RECEPTOR"/>
    <property type="match status" value="1"/>
</dbReference>
<dbReference type="SUPFAM" id="SSF81321">
    <property type="entry name" value="Family A G protein-coupled receptor-like"/>
    <property type="match status" value="1"/>
</dbReference>
<keyword evidence="1" id="KW-0812">Transmembrane</keyword>
<proteinExistence type="predicted"/>
<accession>A0AA36GJM2</accession>
<keyword evidence="1" id="KW-0472">Membrane</keyword>
<keyword evidence="1" id="KW-1133">Transmembrane helix</keyword>
<evidence type="ECO:0000313" key="2">
    <source>
        <dbReference type="EMBL" id="CAJ0589225.1"/>
    </source>
</evidence>
<dbReference type="AlphaFoldDB" id="A0AA36GJM2"/>
<reference evidence="2" key="1">
    <citation type="submission" date="2023-07" db="EMBL/GenBank/DDBJ databases">
        <authorList>
            <consortium name="CYATHOMIX"/>
        </authorList>
    </citation>
    <scope>NUCLEOTIDE SEQUENCE</scope>
    <source>
        <strain evidence="2">N/A</strain>
    </source>
</reference>
<evidence type="ECO:0000256" key="1">
    <source>
        <dbReference type="SAM" id="Phobius"/>
    </source>
</evidence>
<dbReference type="PANTHER" id="PTHR22943">
    <property type="entry name" value="7-TRANSMEMBRANE DOMAIN RECEPTOR C.ELEGANS"/>
    <property type="match status" value="1"/>
</dbReference>
<sequence>MYCYKPNSEYYDYAAKAVQNLLHRDLDEMAFYCVFTHDVVDGEFRLYWRPTLGLSMVLFMMFTTFTVMVFLGIRIAKVLQKKGLSKKTIELQKQLLTALAVQAFIPFILTYIPRTLLLILPIMGVRLPSIAKFLPLVLTVSMTVFDPVAIILCITDYRRTVLRLFNKPKVSSVVVVRTTTVSSPVQQSSVTRGVR</sequence>
<dbReference type="EMBL" id="CATQJL010000001">
    <property type="protein sequence ID" value="CAJ0589225.1"/>
    <property type="molecule type" value="Genomic_DNA"/>
</dbReference>
<protein>
    <recommendedName>
        <fullName evidence="4">G protein-coupled receptor</fullName>
    </recommendedName>
</protein>
<feature type="transmembrane region" description="Helical" evidence="1">
    <location>
        <begin position="52"/>
        <end position="73"/>
    </location>
</feature>
<dbReference type="Pfam" id="PF10326">
    <property type="entry name" value="7TM_GPCR_Str"/>
    <property type="match status" value="1"/>
</dbReference>
<name>A0AA36GJM2_CYLNA</name>
<organism evidence="2 3">
    <name type="scientific">Cylicocyclus nassatus</name>
    <name type="common">Nematode worm</name>
    <dbReference type="NCBI Taxonomy" id="53992"/>
    <lineage>
        <taxon>Eukaryota</taxon>
        <taxon>Metazoa</taxon>
        <taxon>Ecdysozoa</taxon>
        <taxon>Nematoda</taxon>
        <taxon>Chromadorea</taxon>
        <taxon>Rhabditida</taxon>
        <taxon>Rhabditina</taxon>
        <taxon>Rhabditomorpha</taxon>
        <taxon>Strongyloidea</taxon>
        <taxon>Strongylidae</taxon>
        <taxon>Cylicocyclus</taxon>
    </lineage>
</organism>
<keyword evidence="3" id="KW-1185">Reference proteome</keyword>
<gene>
    <name evidence="2" type="ORF">CYNAS_LOCUS1208</name>
</gene>
<evidence type="ECO:0000313" key="3">
    <source>
        <dbReference type="Proteomes" id="UP001176961"/>
    </source>
</evidence>
<dbReference type="Proteomes" id="UP001176961">
    <property type="component" value="Unassembled WGS sequence"/>
</dbReference>
<evidence type="ECO:0008006" key="4">
    <source>
        <dbReference type="Google" id="ProtNLM"/>
    </source>
</evidence>
<feature type="transmembrane region" description="Helical" evidence="1">
    <location>
        <begin position="94"/>
        <end position="113"/>
    </location>
</feature>
<dbReference type="InterPro" id="IPR019428">
    <property type="entry name" value="7TM_GPCR_serpentine_rcpt_Str"/>
</dbReference>